<name>A0ABW4KBK8_9BACI</name>
<dbReference type="PANTHER" id="PTHR43777">
    <property type="entry name" value="MOLYBDENUM COFACTOR CYTIDYLYLTRANSFERASE"/>
    <property type="match status" value="1"/>
</dbReference>
<accession>A0ABW4KBK8</accession>
<reference evidence="3" key="1">
    <citation type="journal article" date="2019" name="Int. J. Syst. Evol. Microbiol.">
        <title>The Global Catalogue of Microorganisms (GCM) 10K type strain sequencing project: providing services to taxonomists for standard genome sequencing and annotation.</title>
        <authorList>
            <consortium name="The Broad Institute Genomics Platform"/>
            <consortium name="The Broad Institute Genome Sequencing Center for Infectious Disease"/>
            <person name="Wu L."/>
            <person name="Ma J."/>
        </authorList>
    </citation>
    <scope>NUCLEOTIDE SEQUENCE [LARGE SCALE GENOMIC DNA]</scope>
    <source>
        <strain evidence="3">CGMCC 1.12295</strain>
    </source>
</reference>
<dbReference type="GO" id="GO:0016740">
    <property type="term" value="F:transferase activity"/>
    <property type="evidence" value="ECO:0007669"/>
    <property type="project" value="UniProtKB-KW"/>
</dbReference>
<dbReference type="CDD" id="cd04182">
    <property type="entry name" value="GT_2_like_f"/>
    <property type="match status" value="1"/>
</dbReference>
<evidence type="ECO:0000313" key="2">
    <source>
        <dbReference type="EMBL" id="MFD1705360.1"/>
    </source>
</evidence>
<comment type="caution">
    <text evidence="2">The sequence shown here is derived from an EMBL/GenBank/DDBJ whole genome shotgun (WGS) entry which is preliminary data.</text>
</comment>
<keyword evidence="3" id="KW-1185">Reference proteome</keyword>
<dbReference type="Proteomes" id="UP001597301">
    <property type="component" value="Unassembled WGS sequence"/>
</dbReference>
<evidence type="ECO:0000313" key="3">
    <source>
        <dbReference type="Proteomes" id="UP001597301"/>
    </source>
</evidence>
<organism evidence="2 3">
    <name type="scientific">Siminovitchia sediminis</name>
    <dbReference type="NCBI Taxonomy" id="1274353"/>
    <lineage>
        <taxon>Bacteria</taxon>
        <taxon>Bacillati</taxon>
        <taxon>Bacillota</taxon>
        <taxon>Bacilli</taxon>
        <taxon>Bacillales</taxon>
        <taxon>Bacillaceae</taxon>
        <taxon>Siminovitchia</taxon>
    </lineage>
</organism>
<sequence length="207" mass="23095">MKDENIGAIILAAGTASRMGTAKQLLNLGEKPMLARVIDLVLTENFSEVIAVIGHEANKIQETIPVPDVRFRWVINENYPMGQGTSLKQGMSQISKHHSSAMVFLGDLPFISRQTIHGIYELGKSMLKDHGEPFVVQPSYQGTAGHPVFFGKMNSKWFEEVQGDQGAKAIMSKFKVKKRLPMEDRGILFDIDTPEAYKRALKSFEKS</sequence>
<feature type="domain" description="MobA-like NTP transferase" evidence="1">
    <location>
        <begin position="8"/>
        <end position="173"/>
    </location>
</feature>
<dbReference type="SUPFAM" id="SSF53448">
    <property type="entry name" value="Nucleotide-diphospho-sugar transferases"/>
    <property type="match status" value="1"/>
</dbReference>
<keyword evidence="2" id="KW-0808">Transferase</keyword>
<dbReference type="Gene3D" id="3.90.550.10">
    <property type="entry name" value="Spore Coat Polysaccharide Biosynthesis Protein SpsA, Chain A"/>
    <property type="match status" value="1"/>
</dbReference>
<protein>
    <submittedName>
        <fullName evidence="2">NTP transferase domain-containing protein</fullName>
    </submittedName>
</protein>
<dbReference type="InterPro" id="IPR025877">
    <property type="entry name" value="MobA-like_NTP_Trfase"/>
</dbReference>
<dbReference type="Pfam" id="PF12804">
    <property type="entry name" value="NTP_transf_3"/>
    <property type="match status" value="1"/>
</dbReference>
<gene>
    <name evidence="2" type="ORF">ACFSCZ_01175</name>
</gene>
<dbReference type="RefSeq" id="WP_380771713.1">
    <property type="nucleotide sequence ID" value="NZ_JBHUEO010000003.1"/>
</dbReference>
<dbReference type="InterPro" id="IPR029044">
    <property type="entry name" value="Nucleotide-diphossugar_trans"/>
</dbReference>
<dbReference type="EMBL" id="JBHUEO010000003">
    <property type="protein sequence ID" value="MFD1705360.1"/>
    <property type="molecule type" value="Genomic_DNA"/>
</dbReference>
<evidence type="ECO:0000259" key="1">
    <source>
        <dbReference type="Pfam" id="PF12804"/>
    </source>
</evidence>
<dbReference type="PANTHER" id="PTHR43777:SF1">
    <property type="entry name" value="MOLYBDENUM COFACTOR CYTIDYLYLTRANSFERASE"/>
    <property type="match status" value="1"/>
</dbReference>
<proteinExistence type="predicted"/>